<protein>
    <submittedName>
        <fullName evidence="1">Uncharacterized protein</fullName>
    </submittedName>
</protein>
<evidence type="ECO:0000313" key="1">
    <source>
        <dbReference type="EMBL" id="DAF85793.1"/>
    </source>
</evidence>
<organism evidence="1">
    <name type="scientific">Siphoviridae sp. ctWT735</name>
    <dbReference type="NCBI Taxonomy" id="2825538"/>
    <lineage>
        <taxon>Viruses</taxon>
        <taxon>Duplodnaviria</taxon>
        <taxon>Heunggongvirae</taxon>
        <taxon>Uroviricota</taxon>
        <taxon>Caudoviricetes</taxon>
    </lineage>
</organism>
<proteinExistence type="predicted"/>
<name>A0A8S5TUA5_9CAUD</name>
<accession>A0A8S5TUA5</accession>
<dbReference type="EMBL" id="BK015930">
    <property type="protein sequence ID" value="DAF85793.1"/>
    <property type="molecule type" value="Genomic_DNA"/>
</dbReference>
<reference evidence="1" key="1">
    <citation type="journal article" date="2021" name="Proc. Natl. Acad. Sci. U.S.A.">
        <title>A Catalog of Tens of Thousands of Viruses from Human Metagenomes Reveals Hidden Associations with Chronic Diseases.</title>
        <authorList>
            <person name="Tisza M.J."/>
            <person name="Buck C.B."/>
        </authorList>
    </citation>
    <scope>NUCLEOTIDE SEQUENCE</scope>
    <source>
        <strain evidence="1">CtWT735</strain>
    </source>
</reference>
<sequence length="119" mass="14416">MRYHYVPGPIGSSIYASTYICDHPVYGKCTLYKIGEKGLCVIQQRYNPKTKYTWWANIDQWLVDEIYMNRKFKTVFEEYAREPKEGLYPTMSIRQLMWKLRMKPMKRKPWETVFDKCPI</sequence>